<dbReference type="InParanoid" id="A0A1W4WKC8"/>
<organism evidence="2 3">
    <name type="scientific">Agrilus planipennis</name>
    <name type="common">Emerald ash borer</name>
    <name type="synonym">Agrilus marcopoli</name>
    <dbReference type="NCBI Taxonomy" id="224129"/>
    <lineage>
        <taxon>Eukaryota</taxon>
        <taxon>Metazoa</taxon>
        <taxon>Ecdysozoa</taxon>
        <taxon>Arthropoda</taxon>
        <taxon>Hexapoda</taxon>
        <taxon>Insecta</taxon>
        <taxon>Pterygota</taxon>
        <taxon>Neoptera</taxon>
        <taxon>Endopterygota</taxon>
        <taxon>Coleoptera</taxon>
        <taxon>Polyphaga</taxon>
        <taxon>Elateriformia</taxon>
        <taxon>Buprestoidea</taxon>
        <taxon>Buprestidae</taxon>
        <taxon>Agrilinae</taxon>
        <taxon>Agrilus</taxon>
    </lineage>
</organism>
<dbReference type="RefSeq" id="XP_018320583.1">
    <property type="nucleotide sequence ID" value="XM_018465081.2"/>
</dbReference>
<gene>
    <name evidence="3" type="primary">LOC108733781</name>
</gene>
<dbReference type="PANTHER" id="PTHR13411">
    <property type="entry name" value="PLASMINOGEN RECEPTOR (KT)"/>
    <property type="match status" value="1"/>
</dbReference>
<dbReference type="Pfam" id="PF10166">
    <property type="entry name" value="DUF2368"/>
    <property type="match status" value="1"/>
</dbReference>
<dbReference type="KEGG" id="apln:108733781"/>
<sequence length="153" mass="17868">MGNYFTVNMEENFKRNHEFITEMNSIKLERQLQMRQQLKEREVALEIAASRELFFWYGAFYVTSLFLLSAAYKRNKKIGLLSPIVPLSFIMAYQTDLAYGTKRNRIKAEAEHIMQFEKDLLEPPLGVPSVASIDIAREQNEEKRLLHPVIPTL</sequence>
<evidence type="ECO:0000313" key="2">
    <source>
        <dbReference type="Proteomes" id="UP000192223"/>
    </source>
</evidence>
<dbReference type="AlphaFoldDB" id="A0A1W4WKC8"/>
<proteinExistence type="predicted"/>
<keyword evidence="2" id="KW-1185">Reference proteome</keyword>
<accession>A0A1W4WKC8</accession>
<dbReference type="GeneID" id="108733781"/>
<dbReference type="InterPro" id="IPR019319">
    <property type="entry name" value="Plg-R(KT)"/>
</dbReference>
<keyword evidence="1" id="KW-0472">Membrane</keyword>
<dbReference type="PANTHER" id="PTHR13411:SF6">
    <property type="entry name" value="PLASMINOGEN RECEPTOR (KT)"/>
    <property type="match status" value="1"/>
</dbReference>
<evidence type="ECO:0000313" key="3">
    <source>
        <dbReference type="RefSeq" id="XP_018320583.1"/>
    </source>
</evidence>
<dbReference type="GO" id="GO:0005886">
    <property type="term" value="C:plasma membrane"/>
    <property type="evidence" value="ECO:0007669"/>
    <property type="project" value="InterPro"/>
</dbReference>
<dbReference type="OrthoDB" id="10256697at2759"/>
<protein>
    <submittedName>
        <fullName evidence="3">Plasminogen receptor (KT)</fullName>
    </submittedName>
</protein>
<dbReference type="Proteomes" id="UP000192223">
    <property type="component" value="Unplaced"/>
</dbReference>
<reference evidence="3" key="1">
    <citation type="submission" date="2025-08" db="UniProtKB">
        <authorList>
            <consortium name="RefSeq"/>
        </authorList>
    </citation>
    <scope>IDENTIFICATION</scope>
    <source>
        <tissue evidence="3">Entire body</tissue>
    </source>
</reference>
<name>A0A1W4WKC8_AGRPL</name>
<feature type="transmembrane region" description="Helical" evidence="1">
    <location>
        <begin position="54"/>
        <end position="72"/>
    </location>
</feature>
<dbReference type="FunCoup" id="A0A1W4WKC8">
    <property type="interactions" value="6"/>
</dbReference>
<keyword evidence="1" id="KW-1133">Transmembrane helix</keyword>
<keyword evidence="3" id="KW-0675">Receptor</keyword>
<keyword evidence="1" id="KW-0812">Transmembrane</keyword>
<evidence type="ECO:0000256" key="1">
    <source>
        <dbReference type="SAM" id="Phobius"/>
    </source>
</evidence>